<dbReference type="Gene3D" id="2.60.40.1120">
    <property type="entry name" value="Carboxypeptidase-like, regulatory domain"/>
    <property type="match status" value="1"/>
</dbReference>
<dbReference type="Gene3D" id="1.25.40.10">
    <property type="entry name" value="Tetratricopeptide repeat domain"/>
    <property type="match status" value="1"/>
</dbReference>
<evidence type="ECO:0000256" key="4">
    <source>
        <dbReference type="PROSITE-ProRule" id="PRU00339"/>
    </source>
</evidence>
<dbReference type="InterPro" id="IPR050330">
    <property type="entry name" value="Bact_OuterMem_StrucFunc"/>
</dbReference>
<evidence type="ECO:0000256" key="1">
    <source>
        <dbReference type="ARBA" id="ARBA00004442"/>
    </source>
</evidence>
<feature type="compositionally biased region" description="Basic and acidic residues" evidence="6">
    <location>
        <begin position="583"/>
        <end position="830"/>
    </location>
</feature>
<gene>
    <name evidence="8" type="ORF">CRP01_36685</name>
</gene>
<proteinExistence type="predicted"/>
<reference evidence="8 9" key="1">
    <citation type="submission" date="2017-10" db="EMBL/GenBank/DDBJ databases">
        <title>The draft genome sequence of Lewinella nigricans NBRC 102662.</title>
        <authorList>
            <person name="Wang K."/>
        </authorList>
    </citation>
    <scope>NUCLEOTIDE SEQUENCE [LARGE SCALE GENOMIC DNA]</scope>
    <source>
        <strain evidence="8 9">NBRC 102662</strain>
    </source>
</reference>
<dbReference type="InterPro" id="IPR006664">
    <property type="entry name" value="OMP_bac"/>
</dbReference>
<comment type="subcellular location">
    <subcellularLocation>
        <location evidence="1">Cell outer membrane</location>
    </subcellularLocation>
</comment>
<dbReference type="InterPro" id="IPR011990">
    <property type="entry name" value="TPR-like_helical_dom_sf"/>
</dbReference>
<dbReference type="PANTHER" id="PTHR30329:SF21">
    <property type="entry name" value="LIPOPROTEIN YIAD-RELATED"/>
    <property type="match status" value="1"/>
</dbReference>
<dbReference type="SUPFAM" id="SSF48452">
    <property type="entry name" value="TPR-like"/>
    <property type="match status" value="1"/>
</dbReference>
<dbReference type="CDD" id="cd07185">
    <property type="entry name" value="OmpA_C-like"/>
    <property type="match status" value="1"/>
</dbReference>
<dbReference type="SUPFAM" id="SSF82171">
    <property type="entry name" value="DPP6 N-terminal domain-like"/>
    <property type="match status" value="1"/>
</dbReference>
<feature type="domain" description="OmpA-like" evidence="7">
    <location>
        <begin position="1063"/>
        <end position="1185"/>
    </location>
</feature>
<sequence>MSKQLIIGLIFGILLTSGPVLAQKGKIRKAQNLIEALDYQAAIDILLPLSENNDNAEIATMLGHIFRKQNSYGKAAVWYEKAVALEGVEAAAYFYYGMMLLHTDKCREAQDQFDYFLSLKPLDPRQFQLRDACSHRQSLLKKDENTLEVEVLAINSVLSDIGPAFYKNGLVFGSVRSPLNGGSQDKADPFYDLYYAEMVDGHFDFTDPQSFSDRINSRVHEAIVTFNSDATKIYFTRNQGIDNEHSSATATGLEIVYAVSEDGNRWSDLQLLPFNSPKYSIAHPSLSPDGSMLFFSSDMPGGFGGKDIYVSKWEEHYWGDPVNLGPLVNTEGDEMFPFYHPSGKLFFSSDGQVGLGGQDIFSTSPNKAGVWDNIQNIGAPINTEFDDYGIIVSPDEEYGYFTSNRPGGIGKDDIYGFQKPQEEKEEELVTQQEIPEGNKVVVHVQVIDASNGKRIENPVITNCEANLYRSVGTSSFQMNLFPGDCCEVSVSAPGFQDATIEICGDPSKKSRAVALKKTGISTAPPKEEIITQVPAPTPVTPEEKVEEAVAEAPKKIAPEPEPEEQVAETAVQTPKAPEPEPQAEEKVEEVVVETPKEVEPEPQPEEKIEEAVVETPKEVEPEPQPEEKVEEVVAETPKEVEPEPQPEEKVEEVVVETPKEVEPEPQPEEKVEEVVVETPKEVEPEPQPEEKVEEVVVETPKEVEPKPQPEEKVEEVVVETPKEVEPEPQPEEKAEEVVAETPKEVEPDPQPEEKVEEVVAETQKEVEPKPQPEEKVEEKVVETPKEVEPEPQPEEKVEEKVVETPKEVEPEPQPEEKVEEKVAETPKAVEPEPQPEEELEEAVVVASKVEPKPQAEEKVVEAPKKVEPAPQPKEPAKETVAKTPNTVEPQPKPQAEEEVKESSENAITVSNEAKPEPSSAPGVVEETTEIVRQTTRARKTTKYLIGTVYDPLNSRPIPYATIHMLNSTCGVNIRITSDASGHYRLPLVASCCINIRVEKEGFQTYTALEALCTDKNGNIKGSTSILLKPEDPKPEPTVANNESNMLVNPEAFKGFERSKNKRLGDKSLAFILNVYYESARTSVKAESVEELKKLLRLLEENPTLIVEIGAHTDSRGSATYNQDLSQRRAENVVKYLVSQGINEKRLIPKGYGETQLINDCDDSKECEESEHQINRRTEFQIIGGLDKTK</sequence>
<dbReference type="InterPro" id="IPR011042">
    <property type="entry name" value="6-blade_b-propeller_TolB-like"/>
</dbReference>
<organism evidence="8 9">
    <name type="scientific">Flavilitoribacter nigricans (strain ATCC 23147 / DSM 23189 / NBRC 102662 / NCIMB 1420 / SS-2)</name>
    <name type="common">Lewinella nigricans</name>
    <dbReference type="NCBI Taxonomy" id="1122177"/>
    <lineage>
        <taxon>Bacteria</taxon>
        <taxon>Pseudomonadati</taxon>
        <taxon>Bacteroidota</taxon>
        <taxon>Saprospiria</taxon>
        <taxon>Saprospirales</taxon>
        <taxon>Lewinellaceae</taxon>
        <taxon>Flavilitoribacter</taxon>
    </lineage>
</organism>
<evidence type="ECO:0000313" key="8">
    <source>
        <dbReference type="EMBL" id="PHN01539.1"/>
    </source>
</evidence>
<evidence type="ECO:0000256" key="5">
    <source>
        <dbReference type="PROSITE-ProRule" id="PRU00473"/>
    </source>
</evidence>
<dbReference type="InterPro" id="IPR006665">
    <property type="entry name" value="OmpA-like"/>
</dbReference>
<dbReference type="PROSITE" id="PS50005">
    <property type="entry name" value="TPR"/>
    <property type="match status" value="1"/>
</dbReference>
<dbReference type="AlphaFoldDB" id="A0A2D0N066"/>
<dbReference type="SUPFAM" id="SSF103088">
    <property type="entry name" value="OmpA-like"/>
    <property type="match status" value="1"/>
</dbReference>
<dbReference type="InterPro" id="IPR008969">
    <property type="entry name" value="CarboxyPept-like_regulatory"/>
</dbReference>
<accession>A0A2D0N066</accession>
<dbReference type="Pfam" id="PF00691">
    <property type="entry name" value="OmpA"/>
    <property type="match status" value="1"/>
</dbReference>
<feature type="region of interest" description="Disordered" evidence="6">
    <location>
        <begin position="533"/>
        <end position="927"/>
    </location>
</feature>
<keyword evidence="2 5" id="KW-0472">Membrane</keyword>
<keyword evidence="4" id="KW-0802">TPR repeat</keyword>
<evidence type="ECO:0000256" key="2">
    <source>
        <dbReference type="ARBA" id="ARBA00023136"/>
    </source>
</evidence>
<evidence type="ECO:0000313" key="9">
    <source>
        <dbReference type="Proteomes" id="UP000223913"/>
    </source>
</evidence>
<dbReference type="EMBL" id="PDUD01000053">
    <property type="protein sequence ID" value="PHN01539.1"/>
    <property type="molecule type" value="Genomic_DNA"/>
</dbReference>
<dbReference type="Pfam" id="PF07676">
    <property type="entry name" value="PD40"/>
    <property type="match status" value="3"/>
</dbReference>
<dbReference type="Gene3D" id="2.120.10.30">
    <property type="entry name" value="TolB, C-terminal domain"/>
    <property type="match status" value="1"/>
</dbReference>
<keyword evidence="9" id="KW-1185">Reference proteome</keyword>
<feature type="compositionally biased region" description="Basic and acidic residues" evidence="6">
    <location>
        <begin position="849"/>
        <end position="867"/>
    </location>
</feature>
<dbReference type="GO" id="GO:0009279">
    <property type="term" value="C:cell outer membrane"/>
    <property type="evidence" value="ECO:0007669"/>
    <property type="project" value="UniProtKB-SubCell"/>
</dbReference>
<feature type="compositionally biased region" description="Basic and acidic residues" evidence="6">
    <location>
        <begin position="541"/>
        <end position="558"/>
    </location>
</feature>
<evidence type="ECO:0000259" key="7">
    <source>
        <dbReference type="PROSITE" id="PS51123"/>
    </source>
</evidence>
<dbReference type="InterPro" id="IPR036737">
    <property type="entry name" value="OmpA-like_sf"/>
</dbReference>
<dbReference type="PROSITE" id="PS51123">
    <property type="entry name" value="OMPA_2"/>
    <property type="match status" value="1"/>
</dbReference>
<keyword evidence="3" id="KW-0998">Cell outer membrane</keyword>
<dbReference type="Pfam" id="PF13620">
    <property type="entry name" value="CarboxypepD_reg"/>
    <property type="match status" value="1"/>
</dbReference>
<evidence type="ECO:0000256" key="3">
    <source>
        <dbReference type="ARBA" id="ARBA00023237"/>
    </source>
</evidence>
<dbReference type="PRINTS" id="PR01021">
    <property type="entry name" value="OMPADOMAIN"/>
</dbReference>
<name>A0A2D0N066_FLAN2</name>
<dbReference type="SUPFAM" id="SSF49464">
    <property type="entry name" value="Carboxypeptidase regulatory domain-like"/>
    <property type="match status" value="1"/>
</dbReference>
<dbReference type="Proteomes" id="UP000223913">
    <property type="component" value="Unassembled WGS sequence"/>
</dbReference>
<dbReference type="InterPro" id="IPR011659">
    <property type="entry name" value="WD40"/>
</dbReference>
<evidence type="ECO:0000256" key="6">
    <source>
        <dbReference type="SAM" id="MobiDB-lite"/>
    </source>
</evidence>
<dbReference type="PANTHER" id="PTHR30329">
    <property type="entry name" value="STATOR ELEMENT OF FLAGELLAR MOTOR COMPLEX"/>
    <property type="match status" value="1"/>
</dbReference>
<dbReference type="Gene3D" id="3.30.1330.60">
    <property type="entry name" value="OmpA-like domain"/>
    <property type="match status" value="1"/>
</dbReference>
<dbReference type="OrthoDB" id="9809364at2"/>
<dbReference type="RefSeq" id="WP_099155073.1">
    <property type="nucleotide sequence ID" value="NZ_PDUD01000053.1"/>
</dbReference>
<protein>
    <recommendedName>
        <fullName evidence="7">OmpA-like domain-containing protein</fullName>
    </recommendedName>
</protein>
<feature type="compositionally biased region" description="Basic and acidic residues" evidence="6">
    <location>
        <begin position="894"/>
        <end position="903"/>
    </location>
</feature>
<feature type="repeat" description="TPR" evidence="4">
    <location>
        <begin position="90"/>
        <end position="123"/>
    </location>
</feature>
<comment type="caution">
    <text evidence="8">The sequence shown here is derived from an EMBL/GenBank/DDBJ whole genome shotgun (WGS) entry which is preliminary data.</text>
</comment>
<dbReference type="InterPro" id="IPR019734">
    <property type="entry name" value="TPR_rpt"/>
</dbReference>